<dbReference type="RefSeq" id="XP_003023082.1">
    <property type="nucleotide sequence ID" value="XM_003023036.1"/>
</dbReference>
<dbReference type="InterPro" id="IPR024527">
    <property type="entry name" value="Eisosome1"/>
</dbReference>
<feature type="compositionally biased region" description="Basic residues" evidence="1">
    <location>
        <begin position="663"/>
        <end position="672"/>
    </location>
</feature>
<dbReference type="Proteomes" id="UP000008383">
    <property type="component" value="Unassembled WGS sequence"/>
</dbReference>
<feature type="compositionally biased region" description="Low complexity" evidence="1">
    <location>
        <begin position="635"/>
        <end position="658"/>
    </location>
</feature>
<name>D4D6P5_TRIVH</name>
<feature type="region of interest" description="Disordered" evidence="1">
    <location>
        <begin position="314"/>
        <end position="392"/>
    </location>
</feature>
<evidence type="ECO:0000313" key="2">
    <source>
        <dbReference type="EMBL" id="EFE42464.1"/>
    </source>
</evidence>
<feature type="compositionally biased region" description="Low complexity" evidence="1">
    <location>
        <begin position="730"/>
        <end position="746"/>
    </location>
</feature>
<comment type="caution">
    <text evidence="2">The sequence shown here is derived from an EMBL/GenBank/DDBJ whole genome shotgun (WGS) entry which is preliminary data.</text>
</comment>
<feature type="region of interest" description="Disordered" evidence="1">
    <location>
        <begin position="178"/>
        <end position="221"/>
    </location>
</feature>
<dbReference type="KEGG" id="tve:TRV_02772"/>
<feature type="compositionally biased region" description="Polar residues" evidence="1">
    <location>
        <begin position="346"/>
        <end position="359"/>
    </location>
</feature>
<feature type="region of interest" description="Disordered" evidence="1">
    <location>
        <begin position="538"/>
        <end position="823"/>
    </location>
</feature>
<dbReference type="GeneID" id="9583102"/>
<evidence type="ECO:0000256" key="1">
    <source>
        <dbReference type="SAM" id="MobiDB-lite"/>
    </source>
</evidence>
<keyword evidence="3" id="KW-1185">Reference proteome</keyword>
<accession>D4D6P5</accession>
<feature type="compositionally biased region" description="Low complexity" evidence="1">
    <location>
        <begin position="614"/>
        <end position="628"/>
    </location>
</feature>
<gene>
    <name evidence="2" type="ORF">TRV_02772</name>
</gene>
<dbReference type="Pfam" id="PF12757">
    <property type="entry name" value="Eisosome1"/>
    <property type="match status" value="1"/>
</dbReference>
<dbReference type="HOGENOM" id="CLU_022486_0_0_1"/>
<feature type="compositionally biased region" description="Polar residues" evidence="1">
    <location>
        <begin position="776"/>
        <end position="786"/>
    </location>
</feature>
<proteinExistence type="predicted"/>
<reference evidence="3" key="1">
    <citation type="journal article" date="2011" name="Genome Biol.">
        <title>Comparative and functional genomics provide insights into the pathogenicity of dermatophytic fungi.</title>
        <authorList>
            <person name="Burmester A."/>
            <person name="Shelest E."/>
            <person name="Gloeckner G."/>
            <person name="Heddergott C."/>
            <person name="Schindler S."/>
            <person name="Staib P."/>
            <person name="Heidel A."/>
            <person name="Felder M."/>
            <person name="Petzold A."/>
            <person name="Szafranski K."/>
            <person name="Feuermann M."/>
            <person name="Pedruzzi I."/>
            <person name="Priebe S."/>
            <person name="Groth M."/>
            <person name="Winkler R."/>
            <person name="Li W."/>
            <person name="Kniemeyer O."/>
            <person name="Schroeckh V."/>
            <person name="Hertweck C."/>
            <person name="Hube B."/>
            <person name="White T.C."/>
            <person name="Platzer M."/>
            <person name="Guthke R."/>
            <person name="Heitman J."/>
            <person name="Woestemeyer J."/>
            <person name="Zipfel P.F."/>
            <person name="Monod M."/>
            <person name="Brakhage A.A."/>
        </authorList>
    </citation>
    <scope>NUCLEOTIDE SEQUENCE [LARGE SCALE GENOMIC DNA]</scope>
    <source>
        <strain evidence="3">HKI 0517</strain>
    </source>
</reference>
<dbReference type="EMBL" id="ACYE01000145">
    <property type="protein sequence ID" value="EFE42464.1"/>
    <property type="molecule type" value="Genomic_DNA"/>
</dbReference>
<organism evidence="2 3">
    <name type="scientific">Trichophyton verrucosum (strain HKI 0517)</name>
    <dbReference type="NCBI Taxonomy" id="663202"/>
    <lineage>
        <taxon>Eukaryota</taxon>
        <taxon>Fungi</taxon>
        <taxon>Dikarya</taxon>
        <taxon>Ascomycota</taxon>
        <taxon>Pezizomycotina</taxon>
        <taxon>Eurotiomycetes</taxon>
        <taxon>Eurotiomycetidae</taxon>
        <taxon>Onygenales</taxon>
        <taxon>Arthrodermataceae</taxon>
        <taxon>Trichophyton</taxon>
    </lineage>
</organism>
<sequence>MGKPNTLASDIGYAAVHLNFFSQTMSNFYQDTTCAYYFLSVSSFPNGFYLGYSAASAAALYVTKPERTGFRTSSGMQPPDMRKKGDSVECWGSPEQFTKMPTWVAIGLRSASSKRSSREAGEYDLAPASAAASYVTRGGYAKPGVTKKPDASFLDKHEEEPASSIGLKAAYRSFRDSGVSGLGDDNIKDEGPEARMAATGAMSSSRKQVESMGSPPDGVSDLTEALSAATISHRASRYGKPTAEKKVEFQLSPKRPYNPAITNARREMYTSHPPVSTTIEESRKRDTLQAAAVSMAKQMYAIIPKEDLTKDVETSSFTMEEPEERVSRHQRPSSGRYQRPPEASTMYENNRPRSQQYFTATKVRPSSEGFTDRGKYGDGPIKRARTQSRRDRNEVYYDDETMDAAQRNVKRMMDNIDNHIYSYHKRPSPAIMREWERHANELVLANRESTAFVDVGPEQMRAGAPLLPPRNVDDMARARVRPALHNIDDEVAERNSRRITDKLDEERYHRFISTQMERDKEVRRLNKKIIDFMHHPEKERRWKQKKRSYDRYESDEEPVSTWPYPPKRVRSEEGKGETILQALQEGGRIPDRPPRPYSSPETVDKPSEPISLPTETAEAAETTEATEAPKVADGTELTQEAPTAEEATNEETALTEQAGSQAKHIRRQKAIHKTWFTKPQEDAAGDEPPREVERIEERIVTEIEKERPATPDQSTAPMASGAIIPDSPHHAPSSHWSSSNEGSSHGSPGGQRQEDGTRPKKRMAFPHLFQRPARRTGNQGSFTVNRRSVPEDLGSQTSPIPGEAGSGSPVTAGSRLSRFQENL</sequence>
<dbReference type="OrthoDB" id="4070583at2759"/>
<protein>
    <submittedName>
        <fullName evidence="2">Uncharacterized protein</fullName>
    </submittedName>
</protein>
<evidence type="ECO:0000313" key="3">
    <source>
        <dbReference type="Proteomes" id="UP000008383"/>
    </source>
</evidence>
<feature type="compositionally biased region" description="Basic and acidic residues" evidence="1">
    <location>
        <begin position="687"/>
        <end position="709"/>
    </location>
</feature>
<dbReference type="AlphaFoldDB" id="D4D6P5"/>